<keyword evidence="2" id="KW-0472">Membrane</keyword>
<proteinExistence type="predicted"/>
<keyword evidence="3" id="KW-0732">Signal</keyword>
<keyword evidence="2" id="KW-1133">Transmembrane helix</keyword>
<feature type="chain" id="PRO_5045141664" evidence="3">
    <location>
        <begin position="21"/>
        <end position="745"/>
    </location>
</feature>
<accession>A0ABV9CDG9</accession>
<dbReference type="RefSeq" id="WP_380838989.1">
    <property type="nucleotide sequence ID" value="NZ_JBHSFP010000004.1"/>
</dbReference>
<evidence type="ECO:0000313" key="4">
    <source>
        <dbReference type="EMBL" id="MFC4530857.1"/>
    </source>
</evidence>
<dbReference type="InterPro" id="IPR046112">
    <property type="entry name" value="DUF6049"/>
</dbReference>
<dbReference type="EMBL" id="JBHSFP010000004">
    <property type="protein sequence ID" value="MFC4530857.1"/>
    <property type="molecule type" value="Genomic_DNA"/>
</dbReference>
<name>A0ABV9CDG9_9ACTN</name>
<sequence>MIRGAALIFALTAASLTTPAVVTGASAGAAGTGAAQAVAVTRAHSSAGAPGQVLPAHAGASTRARPAHAGAAATGRQETQIVINSITPQAPRDPASEVKISGAIANTGATTLNSLTLRLRFSRQPFATRAEMQAFAAGGPMLDSSRESLVVGQLVASQKVPFEFATTPAELGMYRFGVYPLTVEIIDVTGRQLAAQRTFLPYAPRDQQVARTKIAWALPIVDQPHRGDDATFVDDGLHDAVADAGRLGKILKIAETSTKGVNWFVDPAVLDDAQAMAKGYTLKSGDKRTARPGDQTASQWLQRLRTALQDVPVSAVPYADPDIAAVNHHGLDATTGIALKQGAAVATALLGKQVTTAVNWPAAGVIDRDALDVLAVGDVRTVLLNASALPPSVPITYTPDAAATVDTVRRPVRALLADPVLSELIGTTGTSAPGVTALTTQRFLAETAMISAERPTESRSVVAAPARRWNPDPAFVTALLKTAASAPWLKPVSLSSVKPSAKTAVPRADLLYSDKDRQAELNRAYIGGVRQLSRRAELTATITADHRRVFDTALLRAASTAWRGRTGAAGPLLKQVDTAVTTRTEDISITNGEGRALAGKNGIVPISIRNDLGDQDVTIGVRITSGDPKLLTIGAFESPVTISPGKTRPIDIPMTANGSGETTVKVQLITASGIRYGAPVEITVRTTGYAAIALVIVGAAVAVMLAAVLLRVARRRARKIVKARDAARNVPRAVPEPAQQREGPS</sequence>
<keyword evidence="2" id="KW-0812">Transmembrane</keyword>
<keyword evidence="5" id="KW-1185">Reference proteome</keyword>
<organism evidence="4 5">
    <name type="scientific">Sphaerisporangium dianthi</name>
    <dbReference type="NCBI Taxonomy" id="1436120"/>
    <lineage>
        <taxon>Bacteria</taxon>
        <taxon>Bacillati</taxon>
        <taxon>Actinomycetota</taxon>
        <taxon>Actinomycetes</taxon>
        <taxon>Streptosporangiales</taxon>
        <taxon>Streptosporangiaceae</taxon>
        <taxon>Sphaerisporangium</taxon>
    </lineage>
</organism>
<gene>
    <name evidence="4" type="ORF">ACFO60_08785</name>
</gene>
<dbReference type="Pfam" id="PF19516">
    <property type="entry name" value="DUF6049"/>
    <property type="match status" value="1"/>
</dbReference>
<feature type="transmembrane region" description="Helical" evidence="2">
    <location>
        <begin position="689"/>
        <end position="710"/>
    </location>
</feature>
<evidence type="ECO:0000256" key="1">
    <source>
        <dbReference type="SAM" id="MobiDB-lite"/>
    </source>
</evidence>
<evidence type="ECO:0000313" key="5">
    <source>
        <dbReference type="Proteomes" id="UP001596004"/>
    </source>
</evidence>
<evidence type="ECO:0000256" key="3">
    <source>
        <dbReference type="SAM" id="SignalP"/>
    </source>
</evidence>
<feature type="signal peptide" evidence="3">
    <location>
        <begin position="1"/>
        <end position="20"/>
    </location>
</feature>
<dbReference type="Proteomes" id="UP001596004">
    <property type="component" value="Unassembled WGS sequence"/>
</dbReference>
<reference evidence="5" key="1">
    <citation type="journal article" date="2019" name="Int. J. Syst. Evol. Microbiol.">
        <title>The Global Catalogue of Microorganisms (GCM) 10K type strain sequencing project: providing services to taxonomists for standard genome sequencing and annotation.</title>
        <authorList>
            <consortium name="The Broad Institute Genomics Platform"/>
            <consortium name="The Broad Institute Genome Sequencing Center for Infectious Disease"/>
            <person name="Wu L."/>
            <person name="Ma J."/>
        </authorList>
    </citation>
    <scope>NUCLEOTIDE SEQUENCE [LARGE SCALE GENOMIC DNA]</scope>
    <source>
        <strain evidence="5">CGMCC 4.7132</strain>
    </source>
</reference>
<evidence type="ECO:0000256" key="2">
    <source>
        <dbReference type="SAM" id="Phobius"/>
    </source>
</evidence>
<feature type="region of interest" description="Disordered" evidence="1">
    <location>
        <begin position="726"/>
        <end position="745"/>
    </location>
</feature>
<comment type="caution">
    <text evidence="4">The sequence shown here is derived from an EMBL/GenBank/DDBJ whole genome shotgun (WGS) entry which is preliminary data.</text>
</comment>
<protein>
    <submittedName>
        <fullName evidence="4">DUF6049 family protein</fullName>
    </submittedName>
</protein>